<name>A0A853BJN5_9ACTN</name>
<protein>
    <recommendedName>
        <fullName evidence="1">Peptidase S33 tripeptidyl aminopeptidase-like C-terminal domain-containing protein</fullName>
    </recommendedName>
</protein>
<evidence type="ECO:0000313" key="2">
    <source>
        <dbReference type="EMBL" id="NYI95689.1"/>
    </source>
</evidence>
<feature type="domain" description="Peptidase S33 tripeptidyl aminopeptidase-like C-terminal" evidence="1">
    <location>
        <begin position="27"/>
        <end position="129"/>
    </location>
</feature>
<evidence type="ECO:0000259" key="1">
    <source>
        <dbReference type="Pfam" id="PF08386"/>
    </source>
</evidence>
<organism evidence="2 3">
    <name type="scientific">Streptomonospora nanhaiensis</name>
    <dbReference type="NCBI Taxonomy" id="1323731"/>
    <lineage>
        <taxon>Bacteria</taxon>
        <taxon>Bacillati</taxon>
        <taxon>Actinomycetota</taxon>
        <taxon>Actinomycetes</taxon>
        <taxon>Streptosporangiales</taxon>
        <taxon>Nocardiopsidaceae</taxon>
        <taxon>Streptomonospora</taxon>
    </lineage>
</organism>
<dbReference type="Pfam" id="PF08386">
    <property type="entry name" value="Abhydrolase_4"/>
    <property type="match status" value="1"/>
</dbReference>
<sequence length="158" mass="17353">MTCNDTDWAEDVDTYRRAVAQDRERYPLYGAAAANITPCAFWPHEPAEPPVEVSAEGPRNVLLLQNRRDPATPHVGGRLLREGFGHRARLVSVDAGGHGVYVFGDNACAWNTATEFLVEGALPKRDTSCGASAGLDRQLDDEARHLRAETLDRLRSTP</sequence>
<dbReference type="SUPFAM" id="SSF53474">
    <property type="entry name" value="alpha/beta-Hydrolases"/>
    <property type="match status" value="1"/>
</dbReference>
<dbReference type="InterPro" id="IPR013595">
    <property type="entry name" value="Pept_S33_TAP-like_C"/>
</dbReference>
<dbReference type="AlphaFoldDB" id="A0A853BJN5"/>
<keyword evidence="3" id="KW-1185">Reference proteome</keyword>
<dbReference type="EMBL" id="JACCFO010000001">
    <property type="protein sequence ID" value="NYI95689.1"/>
    <property type="molecule type" value="Genomic_DNA"/>
</dbReference>
<dbReference type="Proteomes" id="UP000575985">
    <property type="component" value="Unassembled WGS sequence"/>
</dbReference>
<evidence type="ECO:0000313" key="3">
    <source>
        <dbReference type="Proteomes" id="UP000575985"/>
    </source>
</evidence>
<gene>
    <name evidence="2" type="ORF">HNR12_001966</name>
</gene>
<proteinExistence type="predicted"/>
<dbReference type="RefSeq" id="WP_338119747.1">
    <property type="nucleotide sequence ID" value="NZ_JACCFO010000001.1"/>
</dbReference>
<reference evidence="2 3" key="1">
    <citation type="submission" date="2020-07" db="EMBL/GenBank/DDBJ databases">
        <title>Sequencing the genomes of 1000 actinobacteria strains.</title>
        <authorList>
            <person name="Klenk H.-P."/>
        </authorList>
    </citation>
    <scope>NUCLEOTIDE SEQUENCE [LARGE SCALE GENOMIC DNA]</scope>
    <source>
        <strain evidence="2 3">DSM 45927</strain>
    </source>
</reference>
<accession>A0A853BJN5</accession>
<comment type="caution">
    <text evidence="2">The sequence shown here is derived from an EMBL/GenBank/DDBJ whole genome shotgun (WGS) entry which is preliminary data.</text>
</comment>
<dbReference type="InterPro" id="IPR029058">
    <property type="entry name" value="AB_hydrolase_fold"/>
</dbReference>